<keyword evidence="3" id="KW-1185">Reference proteome</keyword>
<dbReference type="EMBL" id="MLJI01000002">
    <property type="protein sequence ID" value="ORM89504.1"/>
    <property type="molecule type" value="Genomic_DNA"/>
</dbReference>
<feature type="transmembrane region" description="Helical" evidence="1">
    <location>
        <begin position="182"/>
        <end position="205"/>
    </location>
</feature>
<feature type="transmembrane region" description="Helical" evidence="1">
    <location>
        <begin position="82"/>
        <end position="104"/>
    </location>
</feature>
<proteinExistence type="predicted"/>
<dbReference type="InterPro" id="IPR003744">
    <property type="entry name" value="YhhQ"/>
</dbReference>
<dbReference type="RefSeq" id="WP_084879222.1">
    <property type="nucleotide sequence ID" value="NZ_JAGGMY010000002.1"/>
</dbReference>
<sequence length="214" mass="24711">MRFNVLDRVFGQTVDHDHAKIFLPVLFCIILTSSTFFFFDYRTIYIMGVKIHLSMGLIFFPVTFTLVNIIQDLYGRRFANTAVRYGFLSDAIFVAIAYLLSHIGERSDYLSVYEQLPTIMGMTFLFVWISNMLNTWIFEKLKVAQCFVFIRYFISAFVAETVISGISIPLMMRENNLNEGAVVSVLFIATYKMTITVLLSALVAVRMRMNIHRP</sequence>
<organism evidence="2 3">
    <name type="scientific">Pantoea cypripedii</name>
    <name type="common">Pectobacterium cypripedii</name>
    <name type="synonym">Erwinia cypripedii</name>
    <dbReference type="NCBI Taxonomy" id="55209"/>
    <lineage>
        <taxon>Bacteria</taxon>
        <taxon>Pseudomonadati</taxon>
        <taxon>Pseudomonadota</taxon>
        <taxon>Gammaproteobacteria</taxon>
        <taxon>Enterobacterales</taxon>
        <taxon>Erwiniaceae</taxon>
        <taxon>Pantoea</taxon>
    </lineage>
</organism>
<evidence type="ECO:0000313" key="3">
    <source>
        <dbReference type="Proteomes" id="UP000193749"/>
    </source>
</evidence>
<dbReference type="PANTHER" id="PTHR34300:SF2">
    <property type="entry name" value="QUEUOSINE PRECURSOR TRANSPORTER-RELATED"/>
    <property type="match status" value="1"/>
</dbReference>
<reference evidence="2 3" key="1">
    <citation type="journal article" date="2017" name="Antonie Van Leeuwenhoek">
        <title>Phylogenomic resolution of the bacterial genus Pantoea and its relationship with Erwinia and Tatumella.</title>
        <authorList>
            <person name="Palmer M."/>
            <person name="Steenkamp E.T."/>
            <person name="Coetzee M.P."/>
            <person name="Chan W.Y."/>
            <person name="van Zyl E."/>
            <person name="De Maayer P."/>
            <person name="Coutinho T.A."/>
            <person name="Blom J."/>
            <person name="Smits T.H."/>
            <person name="Duffy B."/>
            <person name="Venter S.N."/>
        </authorList>
    </citation>
    <scope>NUCLEOTIDE SEQUENCE [LARGE SCALE GENOMIC DNA]</scope>
    <source>
        <strain evidence="2 3">LMG 2657</strain>
    </source>
</reference>
<dbReference type="AlphaFoldDB" id="A0A1X1EL53"/>
<feature type="transmembrane region" description="Helical" evidence="1">
    <location>
        <begin position="21"/>
        <end position="39"/>
    </location>
</feature>
<gene>
    <name evidence="2" type="ORF">HA50_23055</name>
</gene>
<accession>A0A1X1EL53</accession>
<feature type="transmembrane region" description="Helical" evidence="1">
    <location>
        <begin position="149"/>
        <end position="170"/>
    </location>
</feature>
<evidence type="ECO:0008006" key="4">
    <source>
        <dbReference type="Google" id="ProtNLM"/>
    </source>
</evidence>
<protein>
    <recommendedName>
        <fullName evidence="4">VUT family protein</fullName>
    </recommendedName>
</protein>
<keyword evidence="1" id="KW-0472">Membrane</keyword>
<dbReference type="PANTHER" id="PTHR34300">
    <property type="entry name" value="QUEUOSINE PRECURSOR TRANSPORTER-RELATED"/>
    <property type="match status" value="1"/>
</dbReference>
<evidence type="ECO:0000313" key="2">
    <source>
        <dbReference type="EMBL" id="ORM89504.1"/>
    </source>
</evidence>
<dbReference type="Proteomes" id="UP000193749">
    <property type="component" value="Unassembled WGS sequence"/>
</dbReference>
<keyword evidence="1" id="KW-0812">Transmembrane</keyword>
<dbReference type="Pfam" id="PF02592">
    <property type="entry name" value="Vut_1"/>
    <property type="match status" value="1"/>
</dbReference>
<name>A0A1X1EL53_PANCY</name>
<feature type="transmembrane region" description="Helical" evidence="1">
    <location>
        <begin position="51"/>
        <end position="70"/>
    </location>
</feature>
<evidence type="ECO:0000256" key="1">
    <source>
        <dbReference type="SAM" id="Phobius"/>
    </source>
</evidence>
<keyword evidence="1" id="KW-1133">Transmembrane helix</keyword>
<comment type="caution">
    <text evidence="2">The sequence shown here is derived from an EMBL/GenBank/DDBJ whole genome shotgun (WGS) entry which is preliminary data.</text>
</comment>
<feature type="transmembrane region" description="Helical" evidence="1">
    <location>
        <begin position="116"/>
        <end position="137"/>
    </location>
</feature>
<dbReference type="OrthoDB" id="6399423at2"/>